<sequence>MKSFTRAFLRGHSTSIAYKDGTIARGPFCTQILGDLGAEVIKVEQPNGGDETRLWKEPGEERLWKEGTQNMSLYFNTVNRNKKSITINLKHQLGKKVILGLIKTSDVVVDNFIPGKLEEFGLGIWCHWSLCAKARLRRHSSPASAGLLHITGEQDGPPTKLGVGIMDLCTGLYLHGSICAALVARARTGQGQKIDASLFETTISILNNVGMSWLNLGKEGKRWGTAHPCGAGYWRCRKESVLKKTTDRLNSLVPGTCEYIVADLKDQARCDHLINEVKTRRMMTS</sequence>
<dbReference type="VEuPathDB" id="FungiDB:ATEG_09143"/>
<accession>A0A5M3YR72</accession>
<dbReference type="Pfam" id="PF02515">
    <property type="entry name" value="CoA_transf_3"/>
    <property type="match status" value="2"/>
</dbReference>
<comment type="similarity">
    <text evidence="1">Belongs to the CoA-transferase III family.</text>
</comment>
<dbReference type="GO" id="GO:0005739">
    <property type="term" value="C:mitochondrion"/>
    <property type="evidence" value="ECO:0007669"/>
    <property type="project" value="TreeGrafter"/>
</dbReference>
<dbReference type="AlphaFoldDB" id="A0A5M3YR72"/>
<evidence type="ECO:0000313" key="3">
    <source>
        <dbReference type="EMBL" id="GFF15238.1"/>
    </source>
</evidence>
<dbReference type="InterPro" id="IPR023606">
    <property type="entry name" value="CoA-Trfase_III_dom_1_sf"/>
</dbReference>
<dbReference type="InterPro" id="IPR050483">
    <property type="entry name" value="CoA-transferase_III_domain"/>
</dbReference>
<organism evidence="3 4">
    <name type="scientific">Aspergillus terreus</name>
    <dbReference type="NCBI Taxonomy" id="33178"/>
    <lineage>
        <taxon>Eukaryota</taxon>
        <taxon>Fungi</taxon>
        <taxon>Dikarya</taxon>
        <taxon>Ascomycota</taxon>
        <taxon>Pezizomycotina</taxon>
        <taxon>Eurotiomycetes</taxon>
        <taxon>Eurotiomycetidae</taxon>
        <taxon>Eurotiales</taxon>
        <taxon>Aspergillaceae</taxon>
        <taxon>Aspergillus</taxon>
        <taxon>Aspergillus subgen. Circumdati</taxon>
    </lineage>
</organism>
<evidence type="ECO:0000256" key="1">
    <source>
        <dbReference type="ARBA" id="ARBA00008383"/>
    </source>
</evidence>
<comment type="caution">
    <text evidence="3">The sequence shown here is derived from an EMBL/GenBank/DDBJ whole genome shotgun (WGS) entry which is preliminary data.</text>
</comment>
<dbReference type="PANTHER" id="PTHR48207">
    <property type="entry name" value="SUCCINATE--HYDROXYMETHYLGLUTARATE COA-TRANSFERASE"/>
    <property type="match status" value="1"/>
</dbReference>
<dbReference type="InterPro" id="IPR003673">
    <property type="entry name" value="CoA-Trfase_fam_III"/>
</dbReference>
<dbReference type="SUPFAM" id="SSF89796">
    <property type="entry name" value="CoA-transferase family III (CaiB/BaiF)"/>
    <property type="match status" value="1"/>
</dbReference>
<dbReference type="Proteomes" id="UP000452235">
    <property type="component" value="Unassembled WGS sequence"/>
</dbReference>
<protein>
    <submittedName>
        <fullName evidence="3">CoA-transferase family III</fullName>
    </submittedName>
</protein>
<evidence type="ECO:0000313" key="4">
    <source>
        <dbReference type="Proteomes" id="UP000452235"/>
    </source>
</evidence>
<reference evidence="3 4" key="1">
    <citation type="submission" date="2020-01" db="EMBL/GenBank/DDBJ databases">
        <title>Aspergillus terreus IFO 6365 whole genome shotgun sequence.</title>
        <authorList>
            <person name="Kanamasa S."/>
            <person name="Takahashi H."/>
        </authorList>
    </citation>
    <scope>NUCLEOTIDE SEQUENCE [LARGE SCALE GENOMIC DNA]</scope>
    <source>
        <strain evidence="3 4">IFO 6365</strain>
    </source>
</reference>
<keyword evidence="2 3" id="KW-0808">Transferase</keyword>
<name>A0A5M3YR72_ASPTE</name>
<gene>
    <name evidence="3" type="ORF">ATEIFO6365_0004035700</name>
</gene>
<dbReference type="PANTHER" id="PTHR48207:SF3">
    <property type="entry name" value="SUCCINATE--HYDROXYMETHYLGLUTARATE COA-TRANSFERASE"/>
    <property type="match status" value="1"/>
</dbReference>
<dbReference type="Gene3D" id="3.40.50.10540">
    <property type="entry name" value="Crotonobetainyl-coa:carnitine coa-transferase, domain 1"/>
    <property type="match status" value="2"/>
</dbReference>
<dbReference type="OrthoDB" id="5863171at2759"/>
<dbReference type="EMBL" id="BLJY01000004">
    <property type="protein sequence ID" value="GFF15238.1"/>
    <property type="molecule type" value="Genomic_DNA"/>
</dbReference>
<proteinExistence type="inferred from homology"/>
<dbReference type="GO" id="GO:0047369">
    <property type="term" value="F:succinate-hydroxymethylglutarate CoA-transferase activity"/>
    <property type="evidence" value="ECO:0007669"/>
    <property type="project" value="TreeGrafter"/>
</dbReference>
<evidence type="ECO:0000256" key="2">
    <source>
        <dbReference type="ARBA" id="ARBA00022679"/>
    </source>
</evidence>
<keyword evidence="4" id="KW-1185">Reference proteome</keyword>